<reference evidence="1" key="1">
    <citation type="submission" date="2020-05" db="EMBL/GenBank/DDBJ databases">
        <authorList>
            <person name="Chiriac C."/>
            <person name="Salcher M."/>
            <person name="Ghai R."/>
            <person name="Kavagutti S V."/>
        </authorList>
    </citation>
    <scope>NUCLEOTIDE SEQUENCE</scope>
</reference>
<protein>
    <submittedName>
        <fullName evidence="1">Unannotated protein</fullName>
    </submittedName>
</protein>
<gene>
    <name evidence="1" type="ORF">UFOPK3217_00289</name>
</gene>
<sequence>MAHREGEFQPLRRGCERVQYDGADHLRVCRAGYERQLRLLQEKLQLPLPQMLLHIHRQLRTLHQRVCIAQVLFQVRHLLSLPSLVLLVSCALQFDRDREQTGCDRVRFLDLHLCADLGGDSQSFLCAERLHLQEDFHLQGPWQELIYRRHCGQRIQYGRHD</sequence>
<dbReference type="EMBL" id="CAFABJ010000023">
    <property type="protein sequence ID" value="CAB4823310.1"/>
    <property type="molecule type" value="Genomic_DNA"/>
</dbReference>
<proteinExistence type="predicted"/>
<evidence type="ECO:0000313" key="1">
    <source>
        <dbReference type="EMBL" id="CAB4823310.1"/>
    </source>
</evidence>
<organism evidence="1">
    <name type="scientific">freshwater metagenome</name>
    <dbReference type="NCBI Taxonomy" id="449393"/>
    <lineage>
        <taxon>unclassified sequences</taxon>
        <taxon>metagenomes</taxon>
        <taxon>ecological metagenomes</taxon>
    </lineage>
</organism>
<accession>A0A6J6ZNZ4</accession>
<name>A0A6J6ZNZ4_9ZZZZ</name>
<dbReference type="AlphaFoldDB" id="A0A6J6ZNZ4"/>